<dbReference type="EMBL" id="MU003712">
    <property type="protein sequence ID" value="KAF2804597.1"/>
    <property type="molecule type" value="Genomic_DNA"/>
</dbReference>
<organism evidence="3">
    <name type="scientific">Mytilinidion resinicola</name>
    <dbReference type="NCBI Taxonomy" id="574789"/>
    <lineage>
        <taxon>Eukaryota</taxon>
        <taxon>Fungi</taxon>
        <taxon>Dikarya</taxon>
        <taxon>Ascomycota</taxon>
        <taxon>Pezizomycotina</taxon>
        <taxon>Dothideomycetes</taxon>
        <taxon>Pleosporomycetidae</taxon>
        <taxon>Mytilinidiales</taxon>
        <taxon>Mytilinidiaceae</taxon>
        <taxon>Mytilinidion</taxon>
    </lineage>
</organism>
<gene>
    <name evidence="3 5" type="ORF">BDZ99DRAFT_425363</name>
</gene>
<protein>
    <recommendedName>
        <fullName evidence="2">Azaphilone pigments biosynthesis cluster protein L N-terminal domain-containing protein</fullName>
    </recommendedName>
</protein>
<dbReference type="AlphaFoldDB" id="A0A6A6Y9U5"/>
<sequence length="281" mass="31258">MAEPLSIAASIAGVTVPALHGARLLLNDLQKIKEAPETIQRLEADIRSVDMALSLLRTVEDREWESLSADVAEESKTTISSCAIACEAFRSDLQRWIRHSKDGKLTWHDRANVGFFKQERIKTMSEQLQNCKRTINQVVSIATLYSSIRHTHITEEIRQTIHTRQTEIGRAIVATDDQLLESGNRLEEINERNIDTSDQEQAESNESRAEALRQLEEERKALNASRKLLDELLSKSQEEAVAKAAAENQSRSTTVMFGNQNSGFQAGIINGGISGLSFGGK</sequence>
<dbReference type="InterPro" id="IPR031348">
    <property type="entry name" value="PigL_N"/>
</dbReference>
<name>A0A6A6Y9U5_9PEZI</name>
<evidence type="ECO:0000259" key="2">
    <source>
        <dbReference type="Pfam" id="PF17111"/>
    </source>
</evidence>
<accession>A0A6A6Y9U5</accession>
<evidence type="ECO:0000313" key="3">
    <source>
        <dbReference type="EMBL" id="KAF2804597.1"/>
    </source>
</evidence>
<feature type="coiled-coil region" evidence="1">
    <location>
        <begin position="205"/>
        <end position="235"/>
    </location>
</feature>
<reference evidence="5" key="3">
    <citation type="submission" date="2025-04" db="UniProtKB">
        <authorList>
            <consortium name="RefSeq"/>
        </authorList>
    </citation>
    <scope>IDENTIFICATION</scope>
    <source>
        <strain evidence="5">CBS 304.34</strain>
    </source>
</reference>
<proteinExistence type="predicted"/>
<evidence type="ECO:0000313" key="5">
    <source>
        <dbReference type="RefSeq" id="XP_033571561.1"/>
    </source>
</evidence>
<keyword evidence="1" id="KW-0175">Coiled coil</keyword>
<dbReference type="GeneID" id="54457980"/>
<dbReference type="Pfam" id="PF17111">
    <property type="entry name" value="PigL_N"/>
    <property type="match status" value="1"/>
</dbReference>
<dbReference type="OrthoDB" id="432483at2759"/>
<reference evidence="3 5" key="1">
    <citation type="journal article" date="2020" name="Stud. Mycol.">
        <title>101 Dothideomycetes genomes: a test case for predicting lifestyles and emergence of pathogens.</title>
        <authorList>
            <person name="Haridas S."/>
            <person name="Albert R."/>
            <person name="Binder M."/>
            <person name="Bloem J."/>
            <person name="Labutti K."/>
            <person name="Salamov A."/>
            <person name="Andreopoulos B."/>
            <person name="Baker S."/>
            <person name="Barry K."/>
            <person name="Bills G."/>
            <person name="Bluhm B."/>
            <person name="Cannon C."/>
            <person name="Castanera R."/>
            <person name="Culley D."/>
            <person name="Daum C."/>
            <person name="Ezra D."/>
            <person name="Gonzalez J."/>
            <person name="Henrissat B."/>
            <person name="Kuo A."/>
            <person name="Liang C."/>
            <person name="Lipzen A."/>
            <person name="Lutzoni F."/>
            <person name="Magnuson J."/>
            <person name="Mondo S."/>
            <person name="Nolan M."/>
            <person name="Ohm R."/>
            <person name="Pangilinan J."/>
            <person name="Park H.-J."/>
            <person name="Ramirez L."/>
            <person name="Alfaro M."/>
            <person name="Sun H."/>
            <person name="Tritt A."/>
            <person name="Yoshinaga Y."/>
            <person name="Zwiers L.-H."/>
            <person name="Turgeon B."/>
            <person name="Goodwin S."/>
            <person name="Spatafora J."/>
            <person name="Crous P."/>
            <person name="Grigoriev I."/>
        </authorList>
    </citation>
    <scope>NUCLEOTIDE SEQUENCE</scope>
    <source>
        <strain evidence="3 5">CBS 304.34</strain>
    </source>
</reference>
<evidence type="ECO:0000313" key="4">
    <source>
        <dbReference type="Proteomes" id="UP000504636"/>
    </source>
</evidence>
<evidence type="ECO:0000256" key="1">
    <source>
        <dbReference type="SAM" id="Coils"/>
    </source>
</evidence>
<keyword evidence="4" id="KW-1185">Reference proteome</keyword>
<dbReference type="RefSeq" id="XP_033571561.1">
    <property type="nucleotide sequence ID" value="XM_033717087.1"/>
</dbReference>
<feature type="domain" description="Azaphilone pigments biosynthesis cluster protein L N-terminal" evidence="2">
    <location>
        <begin position="2"/>
        <end position="223"/>
    </location>
</feature>
<dbReference type="Proteomes" id="UP000504636">
    <property type="component" value="Unplaced"/>
</dbReference>
<reference evidence="5" key="2">
    <citation type="submission" date="2020-04" db="EMBL/GenBank/DDBJ databases">
        <authorList>
            <consortium name="NCBI Genome Project"/>
        </authorList>
    </citation>
    <scope>NUCLEOTIDE SEQUENCE</scope>
    <source>
        <strain evidence="5">CBS 304.34</strain>
    </source>
</reference>